<reference evidence="2 3" key="1">
    <citation type="journal article" date="2024" name="G3 (Bethesda)">
        <title>Genome assembly of Hibiscus sabdariffa L. provides insights into metabolisms of medicinal natural products.</title>
        <authorList>
            <person name="Kim T."/>
        </authorList>
    </citation>
    <scope>NUCLEOTIDE SEQUENCE [LARGE SCALE GENOMIC DNA]</scope>
    <source>
        <strain evidence="2">TK-2024</strain>
        <tissue evidence="2">Old leaves</tissue>
    </source>
</reference>
<protein>
    <submittedName>
        <fullName evidence="2">Uncharacterized protein</fullName>
    </submittedName>
</protein>
<accession>A0ABR2T2J3</accession>
<dbReference type="Proteomes" id="UP001396334">
    <property type="component" value="Unassembled WGS sequence"/>
</dbReference>
<feature type="region of interest" description="Disordered" evidence="1">
    <location>
        <begin position="1"/>
        <end position="29"/>
    </location>
</feature>
<organism evidence="2 3">
    <name type="scientific">Hibiscus sabdariffa</name>
    <name type="common">roselle</name>
    <dbReference type="NCBI Taxonomy" id="183260"/>
    <lineage>
        <taxon>Eukaryota</taxon>
        <taxon>Viridiplantae</taxon>
        <taxon>Streptophyta</taxon>
        <taxon>Embryophyta</taxon>
        <taxon>Tracheophyta</taxon>
        <taxon>Spermatophyta</taxon>
        <taxon>Magnoliopsida</taxon>
        <taxon>eudicotyledons</taxon>
        <taxon>Gunneridae</taxon>
        <taxon>Pentapetalae</taxon>
        <taxon>rosids</taxon>
        <taxon>malvids</taxon>
        <taxon>Malvales</taxon>
        <taxon>Malvaceae</taxon>
        <taxon>Malvoideae</taxon>
        <taxon>Hibiscus</taxon>
    </lineage>
</organism>
<dbReference type="EMBL" id="JBBPBN010000009">
    <property type="protein sequence ID" value="KAK9031690.1"/>
    <property type="molecule type" value="Genomic_DNA"/>
</dbReference>
<evidence type="ECO:0000313" key="3">
    <source>
        <dbReference type="Proteomes" id="UP001396334"/>
    </source>
</evidence>
<sequence length="120" mass="13979">MFEKGPTVSNERKEKRHPRPLEPLSDPDGRYFITSNVQGDSPTIKFNRTGQQPFELGLWNEIPCGLARGGDFNLSRCIMKYIYRYSHFQFLVSWCLPSMPSLSLSLELSNWELLFLDNLY</sequence>
<keyword evidence="3" id="KW-1185">Reference proteome</keyword>
<evidence type="ECO:0000256" key="1">
    <source>
        <dbReference type="SAM" id="MobiDB-lite"/>
    </source>
</evidence>
<name>A0ABR2T2J3_9ROSI</name>
<proteinExistence type="predicted"/>
<evidence type="ECO:0000313" key="2">
    <source>
        <dbReference type="EMBL" id="KAK9031690.1"/>
    </source>
</evidence>
<gene>
    <name evidence="2" type="ORF">V6N11_055982</name>
</gene>
<comment type="caution">
    <text evidence="2">The sequence shown here is derived from an EMBL/GenBank/DDBJ whole genome shotgun (WGS) entry which is preliminary data.</text>
</comment>